<evidence type="ECO:0000256" key="1">
    <source>
        <dbReference type="ARBA" id="ARBA00004202"/>
    </source>
</evidence>
<dbReference type="Gene3D" id="3.40.50.300">
    <property type="entry name" value="P-loop containing nucleotide triphosphate hydrolases"/>
    <property type="match status" value="1"/>
</dbReference>
<dbReference type="FunFam" id="3.40.50.300:FF:000224">
    <property type="entry name" value="Energy-coupling factor transporter ATP-binding protein EcfA"/>
    <property type="match status" value="1"/>
</dbReference>
<evidence type="ECO:0000256" key="5">
    <source>
        <dbReference type="ARBA" id="ARBA00022741"/>
    </source>
</evidence>
<dbReference type="PROSITE" id="PS50893">
    <property type="entry name" value="ABC_TRANSPORTER_2"/>
    <property type="match status" value="1"/>
</dbReference>
<evidence type="ECO:0000313" key="10">
    <source>
        <dbReference type="EMBL" id="RPF49347.1"/>
    </source>
</evidence>
<dbReference type="SUPFAM" id="SSF52540">
    <property type="entry name" value="P-loop containing nucleoside triphosphate hydrolases"/>
    <property type="match status" value="1"/>
</dbReference>
<dbReference type="EMBL" id="RKRE01000001">
    <property type="protein sequence ID" value="RPF49347.1"/>
    <property type="molecule type" value="Genomic_DNA"/>
</dbReference>
<dbReference type="PANTHER" id="PTHR43553:SF27">
    <property type="entry name" value="ENERGY-COUPLING FACTOR TRANSPORTER ATP-BINDING PROTEIN ECFA2"/>
    <property type="match status" value="1"/>
</dbReference>
<dbReference type="Proteomes" id="UP000282654">
    <property type="component" value="Unassembled WGS sequence"/>
</dbReference>
<dbReference type="GO" id="GO:0005524">
    <property type="term" value="F:ATP binding"/>
    <property type="evidence" value="ECO:0007669"/>
    <property type="project" value="UniProtKB-KW"/>
</dbReference>
<dbReference type="PANTHER" id="PTHR43553">
    <property type="entry name" value="HEAVY METAL TRANSPORTER"/>
    <property type="match status" value="1"/>
</dbReference>
<keyword evidence="3" id="KW-0813">Transport</keyword>
<gene>
    <name evidence="10" type="ORF">EDD75_0155</name>
</gene>
<keyword evidence="5" id="KW-0547">Nucleotide-binding</keyword>
<dbReference type="InterPro" id="IPR003439">
    <property type="entry name" value="ABC_transporter-like_ATP-bd"/>
</dbReference>
<comment type="subcellular location">
    <subcellularLocation>
        <location evidence="1">Cell membrane</location>
        <topology evidence="1">Peripheral membrane protein</topology>
    </subcellularLocation>
</comment>
<keyword evidence="6 10" id="KW-0067">ATP-binding</keyword>
<evidence type="ECO:0000256" key="6">
    <source>
        <dbReference type="ARBA" id="ARBA00022840"/>
    </source>
</evidence>
<dbReference type="RefSeq" id="WP_123926613.1">
    <property type="nucleotide sequence ID" value="NZ_RKRE01000001.1"/>
</dbReference>
<protein>
    <submittedName>
        <fullName evidence="10">Cobalt/nickel transport system ATP-binding protein</fullName>
    </submittedName>
</protein>
<accession>A0A3N5AWQ2</accession>
<dbReference type="InterPro" id="IPR050095">
    <property type="entry name" value="ECF_ABC_transporter_ATP-bd"/>
</dbReference>
<keyword evidence="8" id="KW-0472">Membrane</keyword>
<reference evidence="10 11" key="1">
    <citation type="submission" date="2018-11" db="EMBL/GenBank/DDBJ databases">
        <title>Genomic Encyclopedia of Type Strains, Phase IV (KMG-IV): sequencing the most valuable type-strain genomes for metagenomic binning, comparative biology and taxonomic classification.</title>
        <authorList>
            <person name="Goeker M."/>
        </authorList>
    </citation>
    <scope>NUCLEOTIDE SEQUENCE [LARGE SCALE GENOMIC DNA]</scope>
    <source>
        <strain evidence="10 11">DSM 102936</strain>
    </source>
</reference>
<feature type="domain" description="ABC transporter" evidence="9">
    <location>
        <begin position="9"/>
        <end position="248"/>
    </location>
</feature>
<dbReference type="InterPro" id="IPR003593">
    <property type="entry name" value="AAA+_ATPase"/>
</dbReference>
<evidence type="ECO:0000256" key="3">
    <source>
        <dbReference type="ARBA" id="ARBA00022448"/>
    </source>
</evidence>
<comment type="similarity">
    <text evidence="2">Belongs to the ABC transporter superfamily.</text>
</comment>
<dbReference type="Pfam" id="PF00005">
    <property type="entry name" value="ABC_tran"/>
    <property type="match status" value="1"/>
</dbReference>
<keyword evidence="11" id="KW-1185">Reference proteome</keyword>
<dbReference type="InterPro" id="IPR027417">
    <property type="entry name" value="P-loop_NTPase"/>
</dbReference>
<comment type="caution">
    <text evidence="10">The sequence shown here is derived from an EMBL/GenBank/DDBJ whole genome shotgun (WGS) entry which is preliminary data.</text>
</comment>
<keyword evidence="7" id="KW-1278">Translocase</keyword>
<dbReference type="InterPro" id="IPR015856">
    <property type="entry name" value="ABC_transpr_CbiO/EcfA_su"/>
</dbReference>
<evidence type="ECO:0000256" key="8">
    <source>
        <dbReference type="ARBA" id="ARBA00023136"/>
    </source>
</evidence>
<dbReference type="CDD" id="cd03225">
    <property type="entry name" value="ABC_cobalt_CbiO_domain1"/>
    <property type="match status" value="1"/>
</dbReference>
<evidence type="ECO:0000256" key="4">
    <source>
        <dbReference type="ARBA" id="ARBA00022475"/>
    </source>
</evidence>
<keyword evidence="4" id="KW-1003">Cell membrane</keyword>
<name>A0A3N5AWQ2_9THEO</name>
<dbReference type="OrthoDB" id="9814634at2"/>
<evidence type="ECO:0000313" key="11">
    <source>
        <dbReference type="Proteomes" id="UP000282654"/>
    </source>
</evidence>
<dbReference type="GO" id="GO:0042626">
    <property type="term" value="F:ATPase-coupled transmembrane transporter activity"/>
    <property type="evidence" value="ECO:0007669"/>
    <property type="project" value="TreeGrafter"/>
</dbReference>
<organism evidence="10 11">
    <name type="scientific">Thermodesulfitimonas autotrophica</name>
    <dbReference type="NCBI Taxonomy" id="1894989"/>
    <lineage>
        <taxon>Bacteria</taxon>
        <taxon>Bacillati</taxon>
        <taxon>Bacillota</taxon>
        <taxon>Clostridia</taxon>
        <taxon>Thermoanaerobacterales</taxon>
        <taxon>Thermoanaerobacteraceae</taxon>
        <taxon>Thermodesulfitimonas</taxon>
    </lineage>
</organism>
<proteinExistence type="inferred from homology"/>
<evidence type="ECO:0000256" key="2">
    <source>
        <dbReference type="ARBA" id="ARBA00005417"/>
    </source>
</evidence>
<dbReference type="AlphaFoldDB" id="A0A3N5AWQ2"/>
<dbReference type="GO" id="GO:0043190">
    <property type="term" value="C:ATP-binding cassette (ABC) transporter complex"/>
    <property type="evidence" value="ECO:0007669"/>
    <property type="project" value="TreeGrafter"/>
</dbReference>
<dbReference type="SMART" id="SM00382">
    <property type="entry name" value="AAA"/>
    <property type="match status" value="1"/>
</dbReference>
<evidence type="ECO:0000259" key="9">
    <source>
        <dbReference type="PROSITE" id="PS50893"/>
    </source>
</evidence>
<evidence type="ECO:0000256" key="7">
    <source>
        <dbReference type="ARBA" id="ARBA00022967"/>
    </source>
</evidence>
<sequence length="275" mass="30455">MRQDKERIFTLENVSFFYNQKRPVFEDISLEVFRGERLVLLGPNGSGKSTLLKLLAGLIFPTSGTVRAFGTALTPAAFKNEGFNFAFRRRVGLVLQNAEAQLFCPTVRDEVAFGPLHLGFSQVAVEERVAETLSLLGITHLRDRPPHQLSDGEKKKVALAAVLAVNPEVLLLDEPTANLDPRSQHWLLNFLRALSQVGKTIVVATHELVTVPVLAQRVLVLGEDHGLVTAGEPEAVLADRELLLRANLVHPDYHLHQLGTGKEHLYPHVHLGLEE</sequence>
<dbReference type="GO" id="GO:0016887">
    <property type="term" value="F:ATP hydrolysis activity"/>
    <property type="evidence" value="ECO:0007669"/>
    <property type="project" value="InterPro"/>
</dbReference>